<evidence type="ECO:0000256" key="2">
    <source>
        <dbReference type="ARBA" id="ARBA00022692"/>
    </source>
</evidence>
<evidence type="ECO:0000313" key="6">
    <source>
        <dbReference type="EMBL" id="MEX6632850.1"/>
    </source>
</evidence>
<dbReference type="PANTHER" id="PTHR43701">
    <property type="entry name" value="MEMBRANE TRANSPORTER PROTEIN MJ0441-RELATED"/>
    <property type="match status" value="1"/>
</dbReference>
<feature type="transmembrane region" description="Helical" evidence="5">
    <location>
        <begin position="53"/>
        <end position="74"/>
    </location>
</feature>
<keyword evidence="2 5" id="KW-0812">Transmembrane</keyword>
<dbReference type="InterPro" id="IPR051598">
    <property type="entry name" value="TSUP/Inactive_protease-like"/>
</dbReference>
<feature type="transmembrane region" description="Helical" evidence="5">
    <location>
        <begin position="183"/>
        <end position="205"/>
    </location>
</feature>
<keyword evidence="4 5" id="KW-0472">Membrane</keyword>
<keyword evidence="5" id="KW-1003">Cell membrane</keyword>
<evidence type="ECO:0000256" key="5">
    <source>
        <dbReference type="RuleBase" id="RU363041"/>
    </source>
</evidence>
<keyword evidence="7" id="KW-1185">Reference proteome</keyword>
<evidence type="ECO:0000313" key="7">
    <source>
        <dbReference type="Proteomes" id="UP001560685"/>
    </source>
</evidence>
<feature type="transmembrane region" description="Helical" evidence="5">
    <location>
        <begin position="119"/>
        <end position="138"/>
    </location>
</feature>
<dbReference type="RefSeq" id="WP_369312786.1">
    <property type="nucleotide sequence ID" value="NZ_JBEHZE010000001.1"/>
</dbReference>
<proteinExistence type="inferred from homology"/>
<organism evidence="6 7">
    <name type="scientific">Hyphococcus lacteus</name>
    <dbReference type="NCBI Taxonomy" id="3143536"/>
    <lineage>
        <taxon>Bacteria</taxon>
        <taxon>Pseudomonadati</taxon>
        <taxon>Pseudomonadota</taxon>
        <taxon>Alphaproteobacteria</taxon>
        <taxon>Parvularculales</taxon>
        <taxon>Parvularculaceae</taxon>
        <taxon>Hyphococcus</taxon>
    </lineage>
</organism>
<gene>
    <name evidence="6" type="ORF">ABFZ84_04750</name>
</gene>
<evidence type="ECO:0000256" key="3">
    <source>
        <dbReference type="ARBA" id="ARBA00022989"/>
    </source>
</evidence>
<accession>A0ABV3Z236</accession>
<evidence type="ECO:0000256" key="4">
    <source>
        <dbReference type="ARBA" id="ARBA00023136"/>
    </source>
</evidence>
<sequence>MRSAYSELIFVDVGLRGQRYPVKATDLRLIAISSGVIYHRAMENVAAFLPDGLPLWAALVAILASFFTSALTAAFGLGGGLALLAVMSSVFPPLAVIPIHGVAQAGSNAGRFYLQRRDVVWPIVLWFSAGGILGAMLGGRLALEMPVWLLRGGVACFILYTVWGPKPGSFAPGPKTFFATGAIAAFLTMFFGATGPIAATMIGAAKLDRLKIVATHATAMVIQHLMKILTFGLLGFAFGDWIMVILAILVAGFIGTYAGTHFLRRMPDHLFRRGFKTILTIIALYLIAVALMDFRTG</sequence>
<dbReference type="PANTHER" id="PTHR43701:SF2">
    <property type="entry name" value="MEMBRANE TRANSPORTER PROTEIN YJNA-RELATED"/>
    <property type="match status" value="1"/>
</dbReference>
<dbReference type="Pfam" id="PF01925">
    <property type="entry name" value="TauE"/>
    <property type="match status" value="1"/>
</dbReference>
<protein>
    <recommendedName>
        <fullName evidence="5">Probable membrane transporter protein</fullName>
    </recommendedName>
</protein>
<feature type="transmembrane region" description="Helical" evidence="5">
    <location>
        <begin position="217"/>
        <end position="236"/>
    </location>
</feature>
<feature type="transmembrane region" description="Helical" evidence="5">
    <location>
        <begin position="81"/>
        <end position="99"/>
    </location>
</feature>
<reference evidence="6 7" key="1">
    <citation type="submission" date="2024-05" db="EMBL/GenBank/DDBJ databases">
        <title>Three bacterial strains, DH-69, EH-24, and ECK-19 isolated from coastal sediments.</title>
        <authorList>
            <person name="Ye Y.-Q."/>
            <person name="Du Z.-J."/>
        </authorList>
    </citation>
    <scope>NUCLEOTIDE SEQUENCE [LARGE SCALE GENOMIC DNA]</scope>
    <source>
        <strain evidence="6 7">ECK-19</strain>
    </source>
</reference>
<feature type="transmembrane region" description="Helical" evidence="5">
    <location>
        <begin position="242"/>
        <end position="263"/>
    </location>
</feature>
<comment type="similarity">
    <text evidence="5">Belongs to the 4-toluene sulfonate uptake permease (TSUP) (TC 2.A.102) family.</text>
</comment>
<comment type="subcellular location">
    <subcellularLocation>
        <location evidence="5">Cell membrane</location>
        <topology evidence="5">Multi-pass membrane protein</topology>
    </subcellularLocation>
    <subcellularLocation>
        <location evidence="1">Membrane</location>
        <topology evidence="1">Multi-pass membrane protein</topology>
    </subcellularLocation>
</comment>
<feature type="transmembrane region" description="Helical" evidence="5">
    <location>
        <begin position="275"/>
        <end position="294"/>
    </location>
</feature>
<dbReference type="EMBL" id="JBEHZE010000001">
    <property type="protein sequence ID" value="MEX6632850.1"/>
    <property type="molecule type" value="Genomic_DNA"/>
</dbReference>
<dbReference type="Proteomes" id="UP001560685">
    <property type="component" value="Unassembled WGS sequence"/>
</dbReference>
<comment type="caution">
    <text evidence="6">The sequence shown here is derived from an EMBL/GenBank/DDBJ whole genome shotgun (WGS) entry which is preliminary data.</text>
</comment>
<feature type="transmembrane region" description="Helical" evidence="5">
    <location>
        <begin position="145"/>
        <end position="163"/>
    </location>
</feature>
<keyword evidence="3 5" id="KW-1133">Transmembrane helix</keyword>
<name>A0ABV3Z236_9PROT</name>
<dbReference type="InterPro" id="IPR002781">
    <property type="entry name" value="TM_pro_TauE-like"/>
</dbReference>
<evidence type="ECO:0000256" key="1">
    <source>
        <dbReference type="ARBA" id="ARBA00004141"/>
    </source>
</evidence>